<evidence type="ECO:0000313" key="11">
    <source>
        <dbReference type="Proteomes" id="UP000887566"/>
    </source>
</evidence>
<dbReference type="PANTHER" id="PTHR43270">
    <property type="entry name" value="BETA-ALA-HIS DIPEPTIDASE"/>
    <property type="match status" value="1"/>
</dbReference>
<feature type="active site" description="Proton acceptor" evidence="6">
    <location>
        <position position="170"/>
    </location>
</feature>
<dbReference type="GO" id="GO:0046872">
    <property type="term" value="F:metal ion binding"/>
    <property type="evidence" value="ECO:0007669"/>
    <property type="project" value="UniProtKB-KW"/>
</dbReference>
<dbReference type="Gene3D" id="3.40.630.10">
    <property type="entry name" value="Zn peptidases"/>
    <property type="match status" value="1"/>
</dbReference>
<feature type="binding site" description="in other chain" evidence="7">
    <location>
        <position position="449"/>
    </location>
    <ligand>
        <name>substrate</name>
        <note>ligand shared between homodimeric partners</note>
    </ligand>
</feature>
<dbReference type="InterPro" id="IPR011650">
    <property type="entry name" value="Peptidase_M20_dimer"/>
</dbReference>
<feature type="binding site" evidence="7">
    <location>
        <position position="232"/>
    </location>
    <ligand>
        <name>substrate</name>
        <note>ligand shared between homodimeric partners</note>
    </ligand>
</feature>
<dbReference type="GO" id="GO:0006508">
    <property type="term" value="P:proteolysis"/>
    <property type="evidence" value="ECO:0007669"/>
    <property type="project" value="UniProtKB-KW"/>
</dbReference>
<keyword evidence="8" id="KW-0464">Manganese</keyword>
<dbReference type="SUPFAM" id="SSF53187">
    <property type="entry name" value="Zn-dependent exopeptidases"/>
    <property type="match status" value="1"/>
</dbReference>
<dbReference type="PIRSF" id="PIRSF037242">
    <property type="entry name" value="CNDP_dipeptidase"/>
    <property type="match status" value="1"/>
</dbReference>
<feature type="binding site" description="in other chain" evidence="7">
    <location>
        <position position="421"/>
    </location>
    <ligand>
        <name>substrate</name>
        <note>ligand shared between homodimeric partners</note>
    </ligand>
</feature>
<evidence type="ECO:0000256" key="5">
    <source>
        <dbReference type="ARBA" id="ARBA00023049"/>
    </source>
</evidence>
<comment type="similarity">
    <text evidence="1">Belongs to the peptidase M20A family.</text>
</comment>
<feature type="binding site" evidence="8">
    <location>
        <position position="103"/>
    </location>
    <ligand>
        <name>Mn(2+)</name>
        <dbReference type="ChEBI" id="CHEBI:29035"/>
        <label>2</label>
    </ligand>
</feature>
<feature type="binding site" evidence="8">
    <location>
        <position position="136"/>
    </location>
    <ligand>
        <name>Mn(2+)</name>
        <dbReference type="ChEBI" id="CHEBI:29035"/>
        <label>1</label>
    </ligand>
</feature>
<dbReference type="GO" id="GO:0070573">
    <property type="term" value="F:metallodipeptidase activity"/>
    <property type="evidence" value="ECO:0007669"/>
    <property type="project" value="InterPro"/>
</dbReference>
<reference evidence="12" key="1">
    <citation type="submission" date="2022-11" db="UniProtKB">
        <authorList>
            <consortium name="WormBaseParasite"/>
        </authorList>
    </citation>
    <scope>IDENTIFICATION</scope>
</reference>
<dbReference type="InterPro" id="IPR002933">
    <property type="entry name" value="Peptidase_M20"/>
</dbReference>
<accession>A0A914VP35</accession>
<keyword evidence="11" id="KW-1185">Reference proteome</keyword>
<keyword evidence="4" id="KW-0378">Hydrolase</keyword>
<evidence type="ECO:0000256" key="1">
    <source>
        <dbReference type="ARBA" id="ARBA00006247"/>
    </source>
</evidence>
<protein>
    <submittedName>
        <fullName evidence="12">Peptidase M20 dimerisation domain-containing protein</fullName>
    </submittedName>
</protein>
<name>A0A914VP35_9BILA</name>
<dbReference type="Gene3D" id="3.30.70.360">
    <property type="match status" value="1"/>
</dbReference>
<evidence type="ECO:0000313" key="12">
    <source>
        <dbReference type="WBParaSite" id="PSAMB.scaffold2265size24230.g17092.t1"/>
    </source>
</evidence>
<feature type="binding site" description="in other chain" evidence="7">
    <location>
        <position position="199"/>
    </location>
    <ligand>
        <name>substrate</name>
        <note>ligand shared between homodimeric partners</note>
    </ligand>
</feature>
<feature type="binding site" evidence="8">
    <location>
        <position position="449"/>
    </location>
    <ligand>
        <name>Mn(2+)</name>
        <dbReference type="ChEBI" id="CHEBI:29035"/>
        <label>1</label>
    </ligand>
</feature>
<feature type="active site" evidence="6">
    <location>
        <position position="105"/>
    </location>
</feature>
<evidence type="ECO:0000256" key="9">
    <source>
        <dbReference type="PIRSR" id="PIRSR037242-4"/>
    </source>
</evidence>
<organism evidence="11 12">
    <name type="scientific">Plectus sambesii</name>
    <dbReference type="NCBI Taxonomy" id="2011161"/>
    <lineage>
        <taxon>Eukaryota</taxon>
        <taxon>Metazoa</taxon>
        <taxon>Ecdysozoa</taxon>
        <taxon>Nematoda</taxon>
        <taxon>Chromadorea</taxon>
        <taxon>Plectida</taxon>
        <taxon>Plectina</taxon>
        <taxon>Plectoidea</taxon>
        <taxon>Plectidae</taxon>
        <taxon>Plectus</taxon>
    </lineage>
</organism>
<feature type="binding site" description="in other chain" evidence="7">
    <location>
        <position position="347"/>
    </location>
    <ligand>
        <name>substrate</name>
        <note>ligand shared between homodimeric partners</note>
    </ligand>
</feature>
<evidence type="ECO:0000256" key="2">
    <source>
        <dbReference type="ARBA" id="ARBA00022670"/>
    </source>
</evidence>
<feature type="binding site" evidence="8">
    <location>
        <position position="171"/>
    </location>
    <ligand>
        <name>Mn(2+)</name>
        <dbReference type="ChEBI" id="CHEBI:29035"/>
        <label>1</label>
    </ligand>
</feature>
<dbReference type="AlphaFoldDB" id="A0A914VP35"/>
<evidence type="ECO:0000256" key="3">
    <source>
        <dbReference type="ARBA" id="ARBA00022723"/>
    </source>
</evidence>
<evidence type="ECO:0000256" key="8">
    <source>
        <dbReference type="PIRSR" id="PIRSR037242-3"/>
    </source>
</evidence>
<evidence type="ECO:0000256" key="4">
    <source>
        <dbReference type="ARBA" id="ARBA00022801"/>
    </source>
</evidence>
<dbReference type="WBParaSite" id="PSAMB.scaffold2265size24230.g17092.t1">
    <property type="protein sequence ID" value="PSAMB.scaffold2265size24230.g17092.t1"/>
    <property type="gene ID" value="PSAMB.scaffold2265size24230.g17092"/>
</dbReference>
<dbReference type="InterPro" id="IPR051458">
    <property type="entry name" value="Cyt/Met_Dipeptidase"/>
</dbReference>
<feature type="domain" description="Peptidase M20 dimerisation" evidence="10">
    <location>
        <begin position="213"/>
        <end position="368"/>
    </location>
</feature>
<dbReference type="Pfam" id="PF01546">
    <property type="entry name" value="Peptidase_M20"/>
    <property type="match status" value="1"/>
</dbReference>
<dbReference type="InterPro" id="IPR017153">
    <property type="entry name" value="CNDP/DUG1"/>
</dbReference>
<feature type="binding site" evidence="8">
    <location>
        <position position="199"/>
    </location>
    <ligand>
        <name>Mn(2+)</name>
        <dbReference type="ChEBI" id="CHEBI:29035"/>
        <label>2</label>
    </ligand>
</feature>
<evidence type="ECO:0000256" key="7">
    <source>
        <dbReference type="PIRSR" id="PIRSR037242-2"/>
    </source>
</evidence>
<keyword evidence="5" id="KW-0482">Metalloprotease</keyword>
<comment type="cofactor">
    <cofactor evidence="8">
        <name>Mn(2+)</name>
        <dbReference type="ChEBI" id="CHEBI:29035"/>
    </cofactor>
    <text evidence="8">Binds 2 manganese ions per subunit.</text>
</comment>
<dbReference type="CDD" id="cd05676">
    <property type="entry name" value="M20_dipept_like_CNDP"/>
    <property type="match status" value="1"/>
</dbReference>
<dbReference type="Pfam" id="PF07687">
    <property type="entry name" value="M20_dimer"/>
    <property type="match status" value="1"/>
</dbReference>
<evidence type="ECO:0000259" key="10">
    <source>
        <dbReference type="Pfam" id="PF07687"/>
    </source>
</evidence>
<sequence>MTAANPALDKLFKYVDEHADQFVERLREAVEIPSVSAEPEHRPDVLRMIEWTRAHLEKLGATCELKDCGEQVIADGSKLKLPPILLAVLGNDPNKKTLLVYGHLDVQPAAKADGWHTDPFKLIEKDGKMFGRGSTDDKGPVIAWINAIEAIQATGGTMPLNVKFCLEGMEESGSLGLDDVLVSLKDTWLKDVDFTCISDNYWLGKNKPCITYGLRGMSYFFVEISAVNQDLHSGVFGGTVYEPMNDMVWLLSKLSTVDGTILVPGIKEMVAPVTDAERKLYDAIEFDIEDYRNDIGASRLSKTTKEDLLMHRWRFPSLSIHGIEGGFSGTGAKTVIPAKVTGKFSIRSVPDMTPEKINDLVSDYLNETWVTRQSPNTMKVIPYHSGKPWVADFNHPNFQAGARAIKIVHGMEPDYTREGGSIPVTLTFQELTGKNVMLLPIGACDDMAHSQNEKLNRSNYIQGTKILGAYFYEIAAVP</sequence>
<dbReference type="PROSITE" id="PS00759">
    <property type="entry name" value="ARGE_DAPE_CPG2_2"/>
    <property type="match status" value="1"/>
</dbReference>
<dbReference type="Proteomes" id="UP000887566">
    <property type="component" value="Unplaced"/>
</dbReference>
<keyword evidence="3 8" id="KW-0479">Metal-binding</keyword>
<feature type="binding site" evidence="8">
    <location>
        <position position="136"/>
    </location>
    <ligand>
        <name>Mn(2+)</name>
        <dbReference type="ChEBI" id="CHEBI:29035"/>
        <label>2</label>
    </ligand>
</feature>
<evidence type="ECO:0000256" key="6">
    <source>
        <dbReference type="PIRSR" id="PIRSR037242-1"/>
    </source>
</evidence>
<feature type="site" description="Important for catalytic activity" evidence="9">
    <location>
        <position position="232"/>
    </location>
</feature>
<feature type="binding site" evidence="7">
    <location>
        <position position="334"/>
    </location>
    <ligand>
        <name>substrate</name>
        <note>ligand shared between homodimeric partners</note>
    </ligand>
</feature>
<proteinExistence type="inferred from homology"/>
<dbReference type="PANTHER" id="PTHR43270:SF4">
    <property type="entry name" value="CARNOSINE DIPEPTIDASE 2, ISOFORM A"/>
    <property type="match status" value="1"/>
</dbReference>
<keyword evidence="2" id="KW-0645">Protease</keyword>
<dbReference type="InterPro" id="IPR001261">
    <property type="entry name" value="ArgE/DapE_CS"/>
</dbReference>